<organism evidence="2 3">
    <name type="scientific">Metapseudomonas otitidis</name>
    <dbReference type="NCBI Taxonomy" id="319939"/>
    <lineage>
        <taxon>Bacteria</taxon>
        <taxon>Pseudomonadati</taxon>
        <taxon>Pseudomonadota</taxon>
        <taxon>Gammaproteobacteria</taxon>
        <taxon>Pseudomonadales</taxon>
        <taxon>Pseudomonadaceae</taxon>
        <taxon>Metapseudomonas</taxon>
    </lineage>
</organism>
<dbReference type="Proteomes" id="UP000461288">
    <property type="component" value="Unassembled WGS sequence"/>
</dbReference>
<dbReference type="Pfam" id="PF13986">
    <property type="entry name" value="DUF4224"/>
    <property type="match status" value="1"/>
</dbReference>
<evidence type="ECO:0000313" key="3">
    <source>
        <dbReference type="Proteomes" id="UP000461288"/>
    </source>
</evidence>
<evidence type="ECO:0000259" key="1">
    <source>
        <dbReference type="Pfam" id="PF13986"/>
    </source>
</evidence>
<reference evidence="2 3" key="1">
    <citation type="submission" date="2019-12" db="EMBL/GenBank/DDBJ databases">
        <title>Draft genome sequence of Pseudomonas otitidis recovered from a chicken carcass.</title>
        <authorList>
            <person name="Vieira T.R."/>
            <person name="Oliviera E.F.C."/>
            <person name="Silva N.M.V."/>
            <person name="Sambrano G.E."/>
            <person name="Cibulski S.P."/>
            <person name="Cardoso M.R.I."/>
        </authorList>
    </citation>
    <scope>NUCLEOTIDE SEQUENCE [LARGE SCALE GENOMIC DNA]</scope>
    <source>
        <strain evidence="2 3">25_K</strain>
    </source>
</reference>
<feature type="domain" description="DUF4224" evidence="1">
    <location>
        <begin position="11"/>
        <end position="54"/>
    </location>
</feature>
<comment type="caution">
    <text evidence="2">The sequence shown here is derived from an EMBL/GenBank/DDBJ whole genome shotgun (WGS) entry which is preliminary data.</text>
</comment>
<evidence type="ECO:0000313" key="2">
    <source>
        <dbReference type="EMBL" id="MWK58215.1"/>
    </source>
</evidence>
<dbReference type="InterPro" id="IPR025319">
    <property type="entry name" value="DUF4224"/>
</dbReference>
<name>A0A7X3HAS7_9GAMM</name>
<gene>
    <name evidence="2" type="ORF">GO594_19715</name>
</gene>
<dbReference type="EMBL" id="WTFN01000054">
    <property type="protein sequence ID" value="MWK58215.1"/>
    <property type="molecule type" value="Genomic_DNA"/>
</dbReference>
<protein>
    <submittedName>
        <fullName evidence="2">DUF4224 domain-containing protein</fullName>
    </submittedName>
</protein>
<accession>A0A7X3HAS7</accession>
<dbReference type="AlphaFoldDB" id="A0A7X3HAS7"/>
<proteinExistence type="predicted"/>
<sequence length="82" mass="9549">MEAFMSEVSEFLTEDEMRAMIGATWPSRQIQWLERHQWRFEVNAAGRPIVGRVYARLRLAGVKPDQKNITADPWVLDMSNVN</sequence>